<reference evidence="4 5" key="1">
    <citation type="submission" date="2017-10" db="EMBL/GenBank/DDBJ databases">
        <title>Genomics of the genus Arcobacter.</title>
        <authorList>
            <person name="Perez-Cataluna A."/>
            <person name="Figueras M.J."/>
        </authorList>
    </citation>
    <scope>NUCLEOTIDE SEQUENCE [LARGE SCALE GENOMIC DNA]</scope>
    <source>
        <strain evidence="4 5">CECT 7835</strain>
    </source>
</reference>
<evidence type="ECO:0000313" key="5">
    <source>
        <dbReference type="Proteomes" id="UP000289193"/>
    </source>
</evidence>
<dbReference type="EC" id="2.7.7.65" evidence="1"/>
<protein>
    <recommendedName>
        <fullName evidence="1">diguanylate cyclase</fullName>
        <ecNumber evidence="1">2.7.7.65</ecNumber>
    </recommendedName>
</protein>
<evidence type="ECO:0000259" key="3">
    <source>
        <dbReference type="PROSITE" id="PS50887"/>
    </source>
</evidence>
<dbReference type="EMBL" id="PDKM01000001">
    <property type="protein sequence ID" value="RXK11088.1"/>
    <property type="molecule type" value="Genomic_DNA"/>
</dbReference>
<dbReference type="PANTHER" id="PTHR45138">
    <property type="entry name" value="REGULATORY COMPONENTS OF SENSORY TRANSDUCTION SYSTEM"/>
    <property type="match status" value="1"/>
</dbReference>
<sequence length="293" mass="34426">MKHIIENKLFAVINAIPNPIIVISCDKLQSVNSAFLEFFDVQFIEEFNNVHDCLAKLFVENNNSFTLSNVPKSQYWTDYLFIHPEVNRIVSIINSDNQMIDFELTIKKIENESEYIIVFNDITQFISEKNEYKYFAYHDHLTKIYNRQIFDELFLKEIENKKRYNDPFSILLLDIDYFKKVNDNYGHYIGDLTLIVLTKLINKDLRINDIFARWGGEEFIILLPRTEIDIAYTKAQEIRALVESHVDKELPSITISIGVTEVNDFDTTKTCLERVDKALYLAKVKRNDVVKVI</sequence>
<dbReference type="InterPro" id="IPR029787">
    <property type="entry name" value="Nucleotide_cyclase"/>
</dbReference>
<dbReference type="InterPro" id="IPR043128">
    <property type="entry name" value="Rev_trsase/Diguanyl_cyclase"/>
</dbReference>
<dbReference type="Gene3D" id="3.30.70.270">
    <property type="match status" value="1"/>
</dbReference>
<dbReference type="SMART" id="SM00267">
    <property type="entry name" value="GGDEF"/>
    <property type="match status" value="1"/>
</dbReference>
<evidence type="ECO:0000256" key="2">
    <source>
        <dbReference type="ARBA" id="ARBA00034247"/>
    </source>
</evidence>
<comment type="caution">
    <text evidence="4">The sequence shown here is derived from an EMBL/GenBank/DDBJ whole genome shotgun (WGS) entry which is preliminary data.</text>
</comment>
<dbReference type="NCBIfam" id="TIGR00254">
    <property type="entry name" value="GGDEF"/>
    <property type="match status" value="1"/>
</dbReference>
<dbReference type="InterPro" id="IPR000160">
    <property type="entry name" value="GGDEF_dom"/>
</dbReference>
<evidence type="ECO:0000256" key="1">
    <source>
        <dbReference type="ARBA" id="ARBA00012528"/>
    </source>
</evidence>
<dbReference type="Proteomes" id="UP000289193">
    <property type="component" value="Unassembled WGS sequence"/>
</dbReference>
<dbReference type="PROSITE" id="PS51257">
    <property type="entry name" value="PROKAR_LIPOPROTEIN"/>
    <property type="match status" value="1"/>
</dbReference>
<accession>A0AAX2AAD6</accession>
<dbReference type="PROSITE" id="PS50887">
    <property type="entry name" value="GGDEF"/>
    <property type="match status" value="1"/>
</dbReference>
<dbReference type="PANTHER" id="PTHR45138:SF9">
    <property type="entry name" value="DIGUANYLATE CYCLASE DGCM-RELATED"/>
    <property type="match status" value="1"/>
</dbReference>
<dbReference type="AlphaFoldDB" id="A0AAX2AAD6"/>
<dbReference type="Pfam" id="PF00990">
    <property type="entry name" value="GGDEF"/>
    <property type="match status" value="1"/>
</dbReference>
<name>A0AAX2AAD6_9BACT</name>
<dbReference type="SUPFAM" id="SSF55073">
    <property type="entry name" value="Nucleotide cyclase"/>
    <property type="match status" value="1"/>
</dbReference>
<keyword evidence="5" id="KW-1185">Reference proteome</keyword>
<proteinExistence type="predicted"/>
<organism evidence="4 5">
    <name type="scientific">Halarcobacter bivalviorum</name>
    <dbReference type="NCBI Taxonomy" id="663364"/>
    <lineage>
        <taxon>Bacteria</taxon>
        <taxon>Pseudomonadati</taxon>
        <taxon>Campylobacterota</taxon>
        <taxon>Epsilonproteobacteria</taxon>
        <taxon>Campylobacterales</taxon>
        <taxon>Arcobacteraceae</taxon>
        <taxon>Halarcobacter</taxon>
    </lineage>
</organism>
<evidence type="ECO:0000313" key="4">
    <source>
        <dbReference type="EMBL" id="RXK11088.1"/>
    </source>
</evidence>
<feature type="domain" description="GGDEF" evidence="3">
    <location>
        <begin position="166"/>
        <end position="293"/>
    </location>
</feature>
<dbReference type="InterPro" id="IPR050469">
    <property type="entry name" value="Diguanylate_Cyclase"/>
</dbReference>
<dbReference type="CDD" id="cd01949">
    <property type="entry name" value="GGDEF"/>
    <property type="match status" value="1"/>
</dbReference>
<gene>
    <name evidence="4" type="ORF">CRV05_01595</name>
</gene>
<comment type="catalytic activity">
    <reaction evidence="2">
        <text>2 GTP = 3',3'-c-di-GMP + 2 diphosphate</text>
        <dbReference type="Rhea" id="RHEA:24898"/>
        <dbReference type="ChEBI" id="CHEBI:33019"/>
        <dbReference type="ChEBI" id="CHEBI:37565"/>
        <dbReference type="ChEBI" id="CHEBI:58805"/>
        <dbReference type="EC" id="2.7.7.65"/>
    </reaction>
</comment>
<dbReference type="FunFam" id="3.30.70.270:FF:000001">
    <property type="entry name" value="Diguanylate cyclase domain protein"/>
    <property type="match status" value="1"/>
</dbReference>
<dbReference type="RefSeq" id="WP_114838824.1">
    <property type="nucleotide sequence ID" value="NZ_CP031217.1"/>
</dbReference>
<dbReference type="GO" id="GO:0052621">
    <property type="term" value="F:diguanylate cyclase activity"/>
    <property type="evidence" value="ECO:0007669"/>
    <property type="project" value="UniProtKB-EC"/>
</dbReference>